<evidence type="ECO:0000313" key="3">
    <source>
        <dbReference type="Proteomes" id="UP000626092"/>
    </source>
</evidence>
<dbReference type="Proteomes" id="UP000626092">
    <property type="component" value="Unassembled WGS sequence"/>
</dbReference>
<organism evidence="2 3">
    <name type="scientific">Rhododendron simsii</name>
    <name type="common">Sims's rhododendron</name>
    <dbReference type="NCBI Taxonomy" id="118357"/>
    <lineage>
        <taxon>Eukaryota</taxon>
        <taxon>Viridiplantae</taxon>
        <taxon>Streptophyta</taxon>
        <taxon>Embryophyta</taxon>
        <taxon>Tracheophyta</taxon>
        <taxon>Spermatophyta</taxon>
        <taxon>Magnoliopsida</taxon>
        <taxon>eudicotyledons</taxon>
        <taxon>Gunneridae</taxon>
        <taxon>Pentapetalae</taxon>
        <taxon>asterids</taxon>
        <taxon>Ericales</taxon>
        <taxon>Ericaceae</taxon>
        <taxon>Ericoideae</taxon>
        <taxon>Rhodoreae</taxon>
        <taxon>Rhododendron</taxon>
    </lineage>
</organism>
<gene>
    <name evidence="2" type="ORF">RHSIM_Rhsim01G0259600</name>
</gene>
<dbReference type="EMBL" id="WJXA01000001">
    <property type="protein sequence ID" value="KAF7153185.1"/>
    <property type="molecule type" value="Genomic_DNA"/>
</dbReference>
<proteinExistence type="predicted"/>
<feature type="region of interest" description="Disordered" evidence="1">
    <location>
        <begin position="1"/>
        <end position="21"/>
    </location>
</feature>
<name>A0A834HJ17_RHOSS</name>
<dbReference type="PANTHER" id="PTHR33443:SF30">
    <property type="entry name" value="SARCOSINE DEHYDROGENASE-2C PROTEIN"/>
    <property type="match status" value="1"/>
</dbReference>
<protein>
    <submittedName>
        <fullName evidence="2">Uncharacterized protein</fullName>
    </submittedName>
</protein>
<accession>A0A834HJ17</accession>
<dbReference type="OrthoDB" id="266020at2759"/>
<feature type="compositionally biased region" description="Acidic residues" evidence="1">
    <location>
        <begin position="11"/>
        <end position="21"/>
    </location>
</feature>
<comment type="caution">
    <text evidence="2">The sequence shown here is derived from an EMBL/GenBank/DDBJ whole genome shotgun (WGS) entry which is preliminary data.</text>
</comment>
<sequence length="703" mass="77935">MDSGPLVVDISSDEGGDDDDYDWISELLEEEDERRGDGLLNPKERSAAEGLDDDCVVLDGDPEKVDVVEGNAAGESDDLLVVGVKGQLKFQGACQAKPELQPFFYDVFIFRARLSSGINAASFASYLKIACRDYPHSRHLCANFPFTSSPHDRHCHQCHCYVCDSLAPCVHWGNGTSSIDHCHANDKDEFWISQRKYSKQGDKAPLPVHKLPDTSPSALPQQNQCPTLTLLPPDCVALHQIFRPTTIRACTTSTSFGIPNITSRGRSQQYAHVLSRNKFQPHLVSQHLLSARNDFIQGDPRHDSGNLGPRVINSREMFKRARSGVALTTNRSGYGSFYNDFLTQNCRNASGAPASNDKNPSRWQGFPERTTLNRNVYHPPSHQNMSSFFVNSVPSQIQVYGQTIPAINDMQVGLNSVPSQVQVYSQPIPAVNDMHVGFQQVNEDFSALDRQFSEVDTSSIPRTGQSNEQYLPYNSQVLSAEFDPPSSHQNMSSVFVNSVPSQTQVYSQPIPAVNDMHVVFQQVNEDFGALDQQFSEVDTNSIPRTGQSNEQYLPDNSQVLNAEFDPPPSHQNMSSVFVNSMPSQTQVYSQPIPAVNDMQVGFQQVNEDFCALDQKFSEVDTSSIPCTGQSNKRYLPDNSQVLSSEFDPQIPFKTNPGSLDFLVDGWMLEYQPALGALEVSEPSGLNLYPPEPAPVDTGLFLDF</sequence>
<evidence type="ECO:0000256" key="1">
    <source>
        <dbReference type="SAM" id="MobiDB-lite"/>
    </source>
</evidence>
<reference evidence="2" key="1">
    <citation type="submission" date="2019-11" db="EMBL/GenBank/DDBJ databases">
        <authorList>
            <person name="Liu Y."/>
            <person name="Hou J."/>
            <person name="Li T.-Q."/>
            <person name="Guan C.-H."/>
            <person name="Wu X."/>
            <person name="Wu H.-Z."/>
            <person name="Ling F."/>
            <person name="Zhang R."/>
            <person name="Shi X.-G."/>
            <person name="Ren J.-P."/>
            <person name="Chen E.-F."/>
            <person name="Sun J.-M."/>
        </authorList>
    </citation>
    <scope>NUCLEOTIDE SEQUENCE</scope>
    <source>
        <strain evidence="2">Adult_tree_wgs_1</strain>
        <tissue evidence="2">Leaves</tissue>
    </source>
</reference>
<dbReference type="AlphaFoldDB" id="A0A834HJ17"/>
<keyword evidence="3" id="KW-1185">Reference proteome</keyword>
<dbReference type="InterPro" id="IPR053234">
    <property type="entry name" value="RPM1_Interactor"/>
</dbReference>
<dbReference type="PANTHER" id="PTHR33443">
    <property type="entry name" value="ZGC:112980"/>
    <property type="match status" value="1"/>
</dbReference>
<evidence type="ECO:0000313" key="2">
    <source>
        <dbReference type="EMBL" id="KAF7153185.1"/>
    </source>
</evidence>